<sequence length="152" mass="17280">MPTADQARHMTENHDCLIAICDALEAVADSLPHNVDRQQCLWLSRALGPMLFRAQELEEKQVFPMLLGLDQPRPELSGTLERLRLEHQVDLCYAEEVQEMLKAYGEGRQSIAPDTAGFMLRGFFESLRRHIAFEQELLAPLLEAPPEQPTLN</sequence>
<dbReference type="Gene3D" id="1.20.120.520">
    <property type="entry name" value="nmb1532 protein domain like"/>
    <property type="match status" value="1"/>
</dbReference>
<name>A0ABW5QHR2_9HYPH</name>
<comment type="caution">
    <text evidence="2">The sequence shown here is derived from an EMBL/GenBank/DDBJ whole genome shotgun (WGS) entry which is preliminary data.</text>
</comment>
<organism evidence="2 3">
    <name type="scientific">Devosia albogilva</name>
    <dbReference type="NCBI Taxonomy" id="429726"/>
    <lineage>
        <taxon>Bacteria</taxon>
        <taxon>Pseudomonadati</taxon>
        <taxon>Pseudomonadota</taxon>
        <taxon>Alphaproteobacteria</taxon>
        <taxon>Hyphomicrobiales</taxon>
        <taxon>Devosiaceae</taxon>
        <taxon>Devosia</taxon>
    </lineage>
</organism>
<evidence type="ECO:0000313" key="2">
    <source>
        <dbReference type="EMBL" id="MFD2647041.1"/>
    </source>
</evidence>
<dbReference type="InterPro" id="IPR012312">
    <property type="entry name" value="Hemerythrin-like"/>
</dbReference>
<dbReference type="EMBL" id="JBHUNP010000001">
    <property type="protein sequence ID" value="MFD2647041.1"/>
    <property type="molecule type" value="Genomic_DNA"/>
</dbReference>
<dbReference type="Pfam" id="PF01814">
    <property type="entry name" value="Hemerythrin"/>
    <property type="match status" value="1"/>
</dbReference>
<feature type="domain" description="Hemerythrin-like" evidence="1">
    <location>
        <begin position="8"/>
        <end position="142"/>
    </location>
</feature>
<dbReference type="RefSeq" id="WP_386832083.1">
    <property type="nucleotide sequence ID" value="NZ_JBHUNP010000001.1"/>
</dbReference>
<reference evidence="3" key="1">
    <citation type="journal article" date="2019" name="Int. J. Syst. Evol. Microbiol.">
        <title>The Global Catalogue of Microorganisms (GCM) 10K type strain sequencing project: providing services to taxonomists for standard genome sequencing and annotation.</title>
        <authorList>
            <consortium name="The Broad Institute Genomics Platform"/>
            <consortium name="The Broad Institute Genome Sequencing Center for Infectious Disease"/>
            <person name="Wu L."/>
            <person name="Ma J."/>
        </authorList>
    </citation>
    <scope>NUCLEOTIDE SEQUENCE [LARGE SCALE GENOMIC DNA]</scope>
    <source>
        <strain evidence="3">CCM 7427</strain>
    </source>
</reference>
<keyword evidence="3" id="KW-1185">Reference proteome</keyword>
<proteinExistence type="predicted"/>
<gene>
    <name evidence="2" type="ORF">ACFSX5_04425</name>
</gene>
<dbReference type="Proteomes" id="UP001597521">
    <property type="component" value="Unassembled WGS sequence"/>
</dbReference>
<evidence type="ECO:0000313" key="3">
    <source>
        <dbReference type="Proteomes" id="UP001597521"/>
    </source>
</evidence>
<accession>A0ABW5QHR2</accession>
<evidence type="ECO:0000259" key="1">
    <source>
        <dbReference type="Pfam" id="PF01814"/>
    </source>
</evidence>
<protein>
    <submittedName>
        <fullName evidence="2">Hemerythrin domain-containing protein</fullName>
    </submittedName>
</protein>